<evidence type="ECO:0000313" key="2">
    <source>
        <dbReference type="EMBL" id="PST39108.1"/>
    </source>
</evidence>
<protein>
    <submittedName>
        <fullName evidence="2">Uncharacterized protein</fullName>
    </submittedName>
</protein>
<gene>
    <name evidence="2" type="ORF">C7U56_04125</name>
</gene>
<feature type="compositionally biased region" description="Basic and acidic residues" evidence="1">
    <location>
        <begin position="32"/>
        <end position="46"/>
    </location>
</feature>
<name>A0A2T3FV05_9CLOT</name>
<accession>A0A2T3FV05</accession>
<keyword evidence="3" id="KW-1185">Reference proteome</keyword>
<organism evidence="2 3">
    <name type="scientific">Clostridium fessum</name>
    <dbReference type="NCBI Taxonomy" id="2126740"/>
    <lineage>
        <taxon>Bacteria</taxon>
        <taxon>Bacillati</taxon>
        <taxon>Bacillota</taxon>
        <taxon>Clostridia</taxon>
        <taxon>Eubacteriales</taxon>
        <taxon>Clostridiaceae</taxon>
        <taxon>Clostridium</taxon>
    </lineage>
</organism>
<sequence>MENKNEKSMTLEEMISEMLKDAKVVKVPLPARAEEKTETQEQDKPMPARPSGVPFLSLSIKNLHLHMDERMTSYNYGFGQEPDAEADDPVEDIDFDEMLAHIHKETGLCEKVILAVLKAQADYLDDLWGDEEETGEEANA</sequence>
<comment type="caution">
    <text evidence="2">The sequence shown here is derived from an EMBL/GenBank/DDBJ whole genome shotgun (WGS) entry which is preliminary data.</text>
</comment>
<proteinExistence type="predicted"/>
<evidence type="ECO:0000256" key="1">
    <source>
        <dbReference type="SAM" id="MobiDB-lite"/>
    </source>
</evidence>
<dbReference type="AlphaFoldDB" id="A0A2T3FV05"/>
<feature type="region of interest" description="Disordered" evidence="1">
    <location>
        <begin position="30"/>
        <end position="53"/>
    </location>
</feature>
<dbReference type="EMBL" id="PYLO01000001">
    <property type="protein sequence ID" value="PST39108.1"/>
    <property type="molecule type" value="Genomic_DNA"/>
</dbReference>
<dbReference type="Proteomes" id="UP000241048">
    <property type="component" value="Unassembled WGS sequence"/>
</dbReference>
<evidence type="ECO:0000313" key="3">
    <source>
        <dbReference type="Proteomes" id="UP000241048"/>
    </source>
</evidence>
<reference evidence="2 3" key="1">
    <citation type="submission" date="2018-03" db="EMBL/GenBank/DDBJ databases">
        <title>Lachnoclostridium SNUG30386 gen.nov., sp.nov., isolated from human faeces.</title>
        <authorList>
            <person name="Seo B."/>
            <person name="Jeon K."/>
            <person name="Ko G."/>
        </authorList>
    </citation>
    <scope>NUCLEOTIDE SEQUENCE [LARGE SCALE GENOMIC DNA]</scope>
    <source>
        <strain evidence="2 3">SNUG30386</strain>
    </source>
</reference>